<dbReference type="STRING" id="4536.A0A0E0GZU9"/>
<dbReference type="HOGENOM" id="CLU_2444636_0_0_1"/>
<name>A0A0E0GZU9_ORYNI</name>
<reference evidence="2" key="2">
    <citation type="submission" date="2018-04" db="EMBL/GenBank/DDBJ databases">
        <title>OnivRS2 (Oryza nivara Reference Sequence Version 2).</title>
        <authorList>
            <person name="Zhang J."/>
            <person name="Kudrna D."/>
            <person name="Lee S."/>
            <person name="Talag J."/>
            <person name="Rajasekar S."/>
            <person name="Welchert J."/>
            <person name="Hsing Y.-I."/>
            <person name="Wing R.A."/>
        </authorList>
    </citation>
    <scope>NUCLEOTIDE SEQUENCE [LARGE SCALE GENOMIC DNA]</scope>
    <source>
        <strain evidence="2">SL10</strain>
    </source>
</reference>
<reference evidence="2" key="1">
    <citation type="submission" date="2015-04" db="UniProtKB">
        <authorList>
            <consortium name="EnsemblPlants"/>
        </authorList>
    </citation>
    <scope>IDENTIFICATION</scope>
    <source>
        <strain evidence="2">SL10</strain>
    </source>
</reference>
<dbReference type="AlphaFoldDB" id="A0A0E0GZU9"/>
<dbReference type="SUPFAM" id="SSF50022">
    <property type="entry name" value="ISP domain"/>
    <property type="match status" value="1"/>
</dbReference>
<dbReference type="EnsemblPlants" id="ONIVA04G08150.1">
    <property type="protein sequence ID" value="ONIVA04G08150.1"/>
    <property type="gene ID" value="ONIVA04G08150"/>
</dbReference>
<dbReference type="Proteomes" id="UP000006591">
    <property type="component" value="Chromosome 4"/>
</dbReference>
<organism evidence="2">
    <name type="scientific">Oryza nivara</name>
    <name type="common">Indian wild rice</name>
    <name type="synonym">Oryza sativa f. spontanea</name>
    <dbReference type="NCBI Taxonomy" id="4536"/>
    <lineage>
        <taxon>Eukaryota</taxon>
        <taxon>Viridiplantae</taxon>
        <taxon>Streptophyta</taxon>
        <taxon>Embryophyta</taxon>
        <taxon>Tracheophyta</taxon>
        <taxon>Spermatophyta</taxon>
        <taxon>Magnoliopsida</taxon>
        <taxon>Liliopsida</taxon>
        <taxon>Poales</taxon>
        <taxon>Poaceae</taxon>
        <taxon>BOP clade</taxon>
        <taxon>Oryzoideae</taxon>
        <taxon>Oryzeae</taxon>
        <taxon>Oryzinae</taxon>
        <taxon>Oryza</taxon>
    </lineage>
</organism>
<accession>A0A0E0GZU9</accession>
<feature type="region of interest" description="Disordered" evidence="1">
    <location>
        <begin position="50"/>
        <end position="90"/>
    </location>
</feature>
<keyword evidence="3" id="KW-1185">Reference proteome</keyword>
<protein>
    <submittedName>
        <fullName evidence="2">Uncharacterized protein</fullName>
    </submittedName>
</protein>
<dbReference type="Gene3D" id="2.102.10.10">
    <property type="entry name" value="Rieske [2Fe-2S] iron-sulphur domain"/>
    <property type="match status" value="1"/>
</dbReference>
<dbReference type="Gramene" id="ONIVA04G08150.1">
    <property type="protein sequence ID" value="ONIVA04G08150.1"/>
    <property type="gene ID" value="ONIVA04G08150"/>
</dbReference>
<sequence length="90" mass="9094">MLLGCSPGLSIDADDSGRVVGGPAPLSLALVHADVDDDKVLFVPWVEGGEARGGDGAGGDGGSEGEGPATKTGMERNGRWRRGMEGNDVD</sequence>
<evidence type="ECO:0000256" key="1">
    <source>
        <dbReference type="SAM" id="MobiDB-lite"/>
    </source>
</evidence>
<proteinExistence type="predicted"/>
<feature type="compositionally biased region" description="Gly residues" evidence="1">
    <location>
        <begin position="54"/>
        <end position="65"/>
    </location>
</feature>
<dbReference type="InterPro" id="IPR036922">
    <property type="entry name" value="Rieske_2Fe-2S_sf"/>
</dbReference>
<evidence type="ECO:0000313" key="3">
    <source>
        <dbReference type="Proteomes" id="UP000006591"/>
    </source>
</evidence>
<evidence type="ECO:0000313" key="2">
    <source>
        <dbReference type="EnsemblPlants" id="ONIVA04G08150.1"/>
    </source>
</evidence>
<dbReference type="GO" id="GO:0051537">
    <property type="term" value="F:2 iron, 2 sulfur cluster binding"/>
    <property type="evidence" value="ECO:0007669"/>
    <property type="project" value="InterPro"/>
</dbReference>
<feature type="compositionally biased region" description="Basic and acidic residues" evidence="1">
    <location>
        <begin position="73"/>
        <end position="90"/>
    </location>
</feature>